<dbReference type="EMBL" id="JAINUG010000168">
    <property type="protein sequence ID" value="KAJ8390538.1"/>
    <property type="molecule type" value="Genomic_DNA"/>
</dbReference>
<reference evidence="1" key="1">
    <citation type="journal article" date="2023" name="Science">
        <title>Genome structures resolve the early diversification of teleost fishes.</title>
        <authorList>
            <person name="Parey E."/>
            <person name="Louis A."/>
            <person name="Montfort J."/>
            <person name="Bouchez O."/>
            <person name="Roques C."/>
            <person name="Iampietro C."/>
            <person name="Lluch J."/>
            <person name="Castinel A."/>
            <person name="Donnadieu C."/>
            <person name="Desvignes T."/>
            <person name="Floi Bucao C."/>
            <person name="Jouanno E."/>
            <person name="Wen M."/>
            <person name="Mejri S."/>
            <person name="Dirks R."/>
            <person name="Jansen H."/>
            <person name="Henkel C."/>
            <person name="Chen W.J."/>
            <person name="Zahm M."/>
            <person name="Cabau C."/>
            <person name="Klopp C."/>
            <person name="Thompson A.W."/>
            <person name="Robinson-Rechavi M."/>
            <person name="Braasch I."/>
            <person name="Lecointre G."/>
            <person name="Bobe J."/>
            <person name="Postlethwait J.H."/>
            <person name="Berthelot C."/>
            <person name="Roest Crollius H."/>
            <person name="Guiguen Y."/>
        </authorList>
    </citation>
    <scope>NUCLEOTIDE SEQUENCE</scope>
    <source>
        <strain evidence="1">NC1722</strain>
    </source>
</reference>
<comment type="caution">
    <text evidence="1">The sequence shown here is derived from an EMBL/GenBank/DDBJ whole genome shotgun (WGS) entry which is preliminary data.</text>
</comment>
<evidence type="ECO:0000313" key="2">
    <source>
        <dbReference type="Proteomes" id="UP001221898"/>
    </source>
</evidence>
<dbReference type="AlphaFoldDB" id="A0AAD7WBG4"/>
<protein>
    <submittedName>
        <fullName evidence="1">Uncharacterized protein</fullName>
    </submittedName>
</protein>
<evidence type="ECO:0000313" key="1">
    <source>
        <dbReference type="EMBL" id="KAJ8390538.1"/>
    </source>
</evidence>
<proteinExistence type="predicted"/>
<organism evidence="1 2">
    <name type="scientific">Aldrovandia affinis</name>
    <dbReference type="NCBI Taxonomy" id="143900"/>
    <lineage>
        <taxon>Eukaryota</taxon>
        <taxon>Metazoa</taxon>
        <taxon>Chordata</taxon>
        <taxon>Craniata</taxon>
        <taxon>Vertebrata</taxon>
        <taxon>Euteleostomi</taxon>
        <taxon>Actinopterygii</taxon>
        <taxon>Neopterygii</taxon>
        <taxon>Teleostei</taxon>
        <taxon>Notacanthiformes</taxon>
        <taxon>Halosauridae</taxon>
        <taxon>Aldrovandia</taxon>
    </lineage>
</organism>
<name>A0AAD7WBG4_9TELE</name>
<gene>
    <name evidence="1" type="ORF">AAFF_G00103350</name>
</gene>
<accession>A0AAD7WBG4</accession>
<sequence length="79" mass="8989">MISYNNRYIGYQLSIKSPNSLIGRANWWINLHQNIQLTIQLKLTAGLFSYNSSTFNVQSTDVGSTTLTNTKLEHPICRV</sequence>
<dbReference type="Proteomes" id="UP001221898">
    <property type="component" value="Unassembled WGS sequence"/>
</dbReference>
<keyword evidence="2" id="KW-1185">Reference proteome</keyword>